<sequence>MIRRPRSGQRGAVSVLAVLLIATIAMAALVSIDLGNVFYRQRQLQSMVDLAALSAAQQLKQAGTDATQRAAAFASAKAVAGSNGYPSQSGADCSLPTSGSPDGMKVCIGVWDPAYTSANDTASHFTSTYDNTKVSPNAARVTATQTVPVLFVIPGSASRQLRAQAVAVGSPPSASFSIGSGLLSINDPNGAANANSLLGLLLGRTVNLSVADWNGLVNAKVSLAQLQLKLGAGSIQELLNTSLSIQDFYALVLGAAGQDSLVSVLLGGVKTVGVNAAQATVSLGQLLDLGVLAPTQSAAANVGLNVSTLLTLAAQVANGGSALAVPNLSVPLPGASIGLNLYVIQPPVSAAGPVWLQGTSPEQWATTAHTAQVGLGLRVSVGADLLLNALGLGALSDVLNALGGVRLDIPLYVEVAGATAALTGIQCTTDRASRQATFSIKTSVAKACLGRTDGTAGCASGGVSLVNLAIISVSAAPATSQVGASNTFSRTLPINGTTHVSSQQLVSGLLDDVLSNLQLQVNINLLFFKLSVPLYLNVLLQPIAPLLDSLLATLLNLLGIQVGTADVWLNDISCKNSDLVY</sequence>
<evidence type="ECO:0000313" key="2">
    <source>
        <dbReference type="EMBL" id="AOZ08450.1"/>
    </source>
</evidence>
<feature type="domain" description="DUF2134" evidence="1">
    <location>
        <begin position="55"/>
        <end position="167"/>
    </location>
</feature>
<evidence type="ECO:0000313" key="3">
    <source>
        <dbReference type="Proteomes" id="UP000177515"/>
    </source>
</evidence>
<dbReference type="Pfam" id="PF09977">
    <property type="entry name" value="Tad_C"/>
    <property type="match status" value="1"/>
</dbReference>
<dbReference type="EMBL" id="CP017755">
    <property type="protein sequence ID" value="AOZ08450.1"/>
    <property type="molecule type" value="Genomic_DNA"/>
</dbReference>
<protein>
    <recommendedName>
        <fullName evidence="1">DUF2134 domain-containing protein</fullName>
    </recommendedName>
</protein>
<dbReference type="Proteomes" id="UP000177515">
    <property type="component" value="Chromosome 2"/>
</dbReference>
<dbReference type="InterPro" id="IPR018705">
    <property type="entry name" value="DUF2134_membrane"/>
</dbReference>
<keyword evidence="3" id="KW-1185">Reference proteome</keyword>
<accession>A0ABM6F9T4</accession>
<evidence type="ECO:0000259" key="1">
    <source>
        <dbReference type="Pfam" id="PF09977"/>
    </source>
</evidence>
<reference evidence="2 3" key="1">
    <citation type="submission" date="2016-10" db="EMBL/GenBank/DDBJ databases">
        <title>Complete genome sequences of three Cupriavidus strains isolated from various Malaysian environments.</title>
        <authorList>
            <person name="Abdullah A.A.-A."/>
            <person name="Shafie N.A.H."/>
            <person name="Lau N.S."/>
        </authorList>
    </citation>
    <scope>NUCLEOTIDE SEQUENCE [LARGE SCALE GENOMIC DNA]</scope>
    <source>
        <strain evidence="2 3">USMAA1020</strain>
    </source>
</reference>
<name>A0ABM6F9T4_9BURK</name>
<proteinExistence type="predicted"/>
<dbReference type="RefSeq" id="WP_071071077.1">
    <property type="nucleotide sequence ID" value="NZ_CP017755.1"/>
</dbReference>
<organism evidence="2 3">
    <name type="scientific">Cupriavidus malaysiensis</name>
    <dbReference type="NCBI Taxonomy" id="367825"/>
    <lineage>
        <taxon>Bacteria</taxon>
        <taxon>Pseudomonadati</taxon>
        <taxon>Pseudomonadota</taxon>
        <taxon>Betaproteobacteria</taxon>
        <taxon>Burkholderiales</taxon>
        <taxon>Burkholderiaceae</taxon>
        <taxon>Cupriavidus</taxon>
    </lineage>
</organism>
<gene>
    <name evidence="2" type="ORF">BKK80_21060</name>
</gene>